<evidence type="ECO:0000256" key="4">
    <source>
        <dbReference type="PROSITE-ProRule" id="PRU00723"/>
    </source>
</evidence>
<dbReference type="InterPro" id="IPR000571">
    <property type="entry name" value="Znf_CCCH"/>
</dbReference>
<proteinExistence type="predicted"/>
<accession>A0AAN7USC6</accession>
<organism evidence="7 8">
    <name type="scientific">Xylaria bambusicola</name>
    <dbReference type="NCBI Taxonomy" id="326684"/>
    <lineage>
        <taxon>Eukaryota</taxon>
        <taxon>Fungi</taxon>
        <taxon>Dikarya</taxon>
        <taxon>Ascomycota</taxon>
        <taxon>Pezizomycotina</taxon>
        <taxon>Sordariomycetes</taxon>
        <taxon>Xylariomycetidae</taxon>
        <taxon>Xylariales</taxon>
        <taxon>Xylariaceae</taxon>
        <taxon>Xylaria</taxon>
    </lineage>
</organism>
<feature type="compositionally biased region" description="Acidic residues" evidence="5">
    <location>
        <begin position="993"/>
        <end position="1003"/>
    </location>
</feature>
<evidence type="ECO:0000259" key="6">
    <source>
        <dbReference type="PROSITE" id="PS50103"/>
    </source>
</evidence>
<feature type="compositionally biased region" description="Polar residues" evidence="5">
    <location>
        <begin position="99"/>
        <end position="126"/>
    </location>
</feature>
<dbReference type="SUPFAM" id="SSF90229">
    <property type="entry name" value="CCCH zinc finger"/>
    <property type="match status" value="1"/>
</dbReference>
<feature type="compositionally biased region" description="Polar residues" evidence="5">
    <location>
        <begin position="166"/>
        <end position="185"/>
    </location>
</feature>
<keyword evidence="1 4" id="KW-0479">Metal-binding</keyword>
<feature type="region of interest" description="Disordered" evidence="5">
    <location>
        <begin position="1196"/>
        <end position="1220"/>
    </location>
</feature>
<dbReference type="PROSITE" id="PS50103">
    <property type="entry name" value="ZF_C3H1"/>
    <property type="match status" value="1"/>
</dbReference>
<feature type="region of interest" description="Disordered" evidence="5">
    <location>
        <begin position="1347"/>
        <end position="1401"/>
    </location>
</feature>
<feature type="compositionally biased region" description="Basic and acidic residues" evidence="5">
    <location>
        <begin position="894"/>
        <end position="916"/>
    </location>
</feature>
<feature type="region of interest" description="Disordered" evidence="5">
    <location>
        <begin position="420"/>
        <end position="452"/>
    </location>
</feature>
<feature type="compositionally biased region" description="Basic and acidic residues" evidence="5">
    <location>
        <begin position="977"/>
        <end position="992"/>
    </location>
</feature>
<keyword evidence="3 4" id="KW-0862">Zinc</keyword>
<keyword evidence="2 4" id="KW-0863">Zinc-finger</keyword>
<feature type="region of interest" description="Disordered" evidence="5">
    <location>
        <begin position="155"/>
        <end position="231"/>
    </location>
</feature>
<feature type="region of interest" description="Disordered" evidence="5">
    <location>
        <begin position="243"/>
        <end position="317"/>
    </location>
</feature>
<evidence type="ECO:0000256" key="2">
    <source>
        <dbReference type="ARBA" id="ARBA00022771"/>
    </source>
</evidence>
<reference evidence="7 8" key="1">
    <citation type="submission" date="2023-10" db="EMBL/GenBank/DDBJ databases">
        <title>Draft genome sequence of Xylaria bambusicola isolate GMP-LS, the root and basal stem rot pathogen of sugarcane in Indonesia.</title>
        <authorList>
            <person name="Selvaraj P."/>
            <person name="Muralishankar V."/>
            <person name="Muruganantham S."/>
            <person name="Sp S."/>
            <person name="Haryani S."/>
            <person name="Lau K.J.X."/>
            <person name="Naqvi N.I."/>
        </authorList>
    </citation>
    <scope>NUCLEOTIDE SEQUENCE [LARGE SCALE GENOMIC DNA]</scope>
    <source>
        <strain evidence="7">GMP-LS</strain>
    </source>
</reference>
<evidence type="ECO:0000313" key="8">
    <source>
        <dbReference type="Proteomes" id="UP001305414"/>
    </source>
</evidence>
<dbReference type="InterPro" id="IPR036855">
    <property type="entry name" value="Znf_CCCH_sf"/>
</dbReference>
<feature type="region of interest" description="Disordered" evidence="5">
    <location>
        <begin position="91"/>
        <end position="126"/>
    </location>
</feature>
<comment type="caution">
    <text evidence="7">The sequence shown here is derived from an EMBL/GenBank/DDBJ whole genome shotgun (WGS) entry which is preliminary data.</text>
</comment>
<feature type="compositionally biased region" description="Basic and acidic residues" evidence="5">
    <location>
        <begin position="800"/>
        <end position="810"/>
    </location>
</feature>
<feature type="region of interest" description="Disordered" evidence="5">
    <location>
        <begin position="1063"/>
        <end position="1091"/>
    </location>
</feature>
<gene>
    <name evidence="7" type="ORF">RRF57_010405</name>
</gene>
<dbReference type="Gene3D" id="4.10.1000.10">
    <property type="entry name" value="Zinc finger, CCCH-type"/>
    <property type="match status" value="1"/>
</dbReference>
<feature type="zinc finger region" description="C3H1-type" evidence="4">
    <location>
        <begin position="1405"/>
        <end position="1432"/>
    </location>
</feature>
<feature type="compositionally biased region" description="Basic and acidic residues" evidence="5">
    <location>
        <begin position="1196"/>
        <end position="1205"/>
    </location>
</feature>
<feature type="compositionally biased region" description="Basic and acidic residues" evidence="5">
    <location>
        <begin position="1378"/>
        <end position="1400"/>
    </location>
</feature>
<dbReference type="Pfam" id="PF18044">
    <property type="entry name" value="zf-CCCH_4"/>
    <property type="match status" value="1"/>
</dbReference>
<dbReference type="InterPro" id="IPR041367">
    <property type="entry name" value="Znf-CCCH_4"/>
</dbReference>
<feature type="compositionally biased region" description="Basic and acidic residues" evidence="5">
    <location>
        <begin position="427"/>
        <end position="452"/>
    </location>
</feature>
<feature type="domain" description="C3H1-type" evidence="6">
    <location>
        <begin position="1405"/>
        <end position="1432"/>
    </location>
</feature>
<sequence length="1435" mass="157006">MAQHGAAGWAMGSVGPGMEDAGVGGNDVGFVGHVDPNTGSYLDGSATHENHYNHVGYAPSANLYGQQNHGHYASQHQYSSMGFAVEGQPSFSHDIGSLGPTQVAGQSRGNEYQQQPGGPYANGQNVNFQQYHPQSMVGQYPEYTQQQQHIAANDFQRDSWPGPQPQHGSANPYAQGQQLYPNNTPLLRVAAASPSQSPTPKQEQKQPAYPVDSTPSFQPHMYGGTYQAPQSGEALHNYSTQIPHPATLVPGRSNGNPTPSPGPAVTNPHQAPWPSQGQAQRLGSAPIASAATRNTASSVPRPPTTDMTRTGSKLGMPIINQTSNDATVVFPRAGKPSDGWKSVKGCPNLFVNTTMVRRQVVTNTPGVKPHVAGDNRNGTRLLPLLPHPLPCEILREKVRPLVEELKRVTESIDRLKQHIKSASVGSQEHKKNTDDLKRLESQKTGLENEKKKITGKAGKPENIILLGNLCIDVMLGVLKLGKSRVAGKSEATEYDSESATDSSDEDDPLELIVQEIMASDTRPTDPAKGIQYDVVKIIRREANADPGPASQGEKEDPWSKVIGRRVADFGKYVVDICAEARALREEKAKAAKNQSSQLQAAIDQKYDHIRAALETALEFGDDETLMNMGQHMKLMSGLTIVLQRQFAAKIYNTATPRTILRFISEATLMDADSMDKVKLTGVLQKHRDSLDDEGKKLAAQITKNAEERTAKNAAEKPATSSQPKQKPLDNAKPNQVTPTQKTTPSTTKGSTVGSKLQTPASAAVLESARKETKAYSGLVSARKIVNGVGKPAVGASPTKRPRDDDVDSRVAKKLAVEGSVSAAGTGRVTSGSSSNPAAPLNTNTTSINNGQLRPRPSGSTVLNKSRAAKLPAKKPEPQSSGSSTIGGLLAEIAKPVEKPKAPERVAKAPETPEEKVRRLRKESRRGRTVTWKPDEELVQVRFFEHDSNEDEGRANNMIRDARDNRQEGQMMKQMLKIEKQKQEKDGFDGNEMKDEDEEEDDGNPLEIDIRPWVPPRPFDMSHLDASQKEKNYVTCGGTREINSEQKKVMEDYENRELMSIYTTLSEIPDTPRSPPRTASEPTYQPRPVSGLPVDAKTEEMIQRLRETKIYGPVVATQAALKRLGQPYKYNDPPVPGARITQEERECRVLALLQSDRAKNYVDPNPVDPNKNIDPPESNEQRVQEAWSILQSMVDEMKEKEEERKQLGLPSPNQTPQGYTHQAEITQSQYAAYLAAYQAQGQGQAQPQAQQHAQGYLQPSTQLSEEQQAAILRQVQALQNPQPAQNVAVQQPNNNVVSLLATLGLTGQPAQPVQTATQDANTAAWQAWVQSQAHAYAAQSQAQSHGQSYSAYSQQYDGTSHDDANYGSNKQDYQSQGQYHRDNNERGNRKQFDRGTKDHKGINRALIGTKPCTFWAKGQCAKGDNCTFRHDPNDLK</sequence>
<feature type="region of interest" description="Disordered" evidence="5">
    <location>
        <begin position="706"/>
        <end position="764"/>
    </location>
</feature>
<evidence type="ECO:0000313" key="7">
    <source>
        <dbReference type="EMBL" id="KAK5634692.1"/>
    </source>
</evidence>
<feature type="compositionally biased region" description="Polar residues" evidence="5">
    <location>
        <begin position="1365"/>
        <end position="1377"/>
    </location>
</feature>
<feature type="compositionally biased region" description="Polar residues" evidence="5">
    <location>
        <begin position="267"/>
        <end position="281"/>
    </location>
</feature>
<dbReference type="Proteomes" id="UP001305414">
    <property type="component" value="Unassembled WGS sequence"/>
</dbReference>
<feature type="compositionally biased region" description="Polar residues" evidence="5">
    <location>
        <begin position="827"/>
        <end position="863"/>
    </location>
</feature>
<feature type="region of interest" description="Disordered" evidence="5">
    <location>
        <begin position="977"/>
        <end position="1012"/>
    </location>
</feature>
<feature type="compositionally biased region" description="Polar residues" evidence="5">
    <location>
        <begin position="1210"/>
        <end position="1220"/>
    </location>
</feature>
<feature type="compositionally biased region" description="Low complexity" evidence="5">
    <location>
        <begin position="735"/>
        <end position="753"/>
    </location>
</feature>
<evidence type="ECO:0000256" key="3">
    <source>
        <dbReference type="ARBA" id="ARBA00022833"/>
    </source>
</evidence>
<feature type="region of interest" description="Disordered" evidence="5">
    <location>
        <begin position="789"/>
        <end position="928"/>
    </location>
</feature>
<dbReference type="SMART" id="SM00356">
    <property type="entry name" value="ZnF_C3H1"/>
    <property type="match status" value="1"/>
</dbReference>
<feature type="region of interest" description="Disordered" evidence="5">
    <location>
        <begin position="1159"/>
        <end position="1180"/>
    </location>
</feature>
<protein>
    <recommendedName>
        <fullName evidence="6">C3H1-type domain-containing protein</fullName>
    </recommendedName>
</protein>
<keyword evidence="8" id="KW-1185">Reference proteome</keyword>
<dbReference type="GO" id="GO:0008270">
    <property type="term" value="F:zinc ion binding"/>
    <property type="evidence" value="ECO:0007669"/>
    <property type="project" value="UniProtKB-KW"/>
</dbReference>
<evidence type="ECO:0000256" key="5">
    <source>
        <dbReference type="SAM" id="MobiDB-lite"/>
    </source>
</evidence>
<feature type="compositionally biased region" description="Basic residues" evidence="5">
    <location>
        <begin position="917"/>
        <end position="927"/>
    </location>
</feature>
<dbReference type="EMBL" id="JAWHQM010000043">
    <property type="protein sequence ID" value="KAK5634692.1"/>
    <property type="molecule type" value="Genomic_DNA"/>
</dbReference>
<name>A0AAN7USC6_9PEZI</name>
<evidence type="ECO:0000256" key="1">
    <source>
        <dbReference type="ARBA" id="ARBA00022723"/>
    </source>
</evidence>